<dbReference type="InterPro" id="IPR006680">
    <property type="entry name" value="Amidohydro-rel"/>
</dbReference>
<dbReference type="NCBIfam" id="NF006559">
    <property type="entry name" value="PRK09060.1"/>
    <property type="match status" value="1"/>
</dbReference>
<proteinExistence type="inferred from homology"/>
<dbReference type="Gene3D" id="3.20.20.140">
    <property type="entry name" value="Metal-dependent hydrolases"/>
    <property type="match status" value="1"/>
</dbReference>
<comment type="cofactor">
    <cofactor evidence="1">
        <name>Zn(2+)</name>
        <dbReference type="ChEBI" id="CHEBI:29105"/>
    </cofactor>
</comment>
<evidence type="ECO:0000313" key="8">
    <source>
        <dbReference type="Proteomes" id="UP001141619"/>
    </source>
</evidence>
<dbReference type="AlphaFoldDB" id="A0A9X3TWD0"/>
<evidence type="ECO:0000256" key="4">
    <source>
        <dbReference type="ARBA" id="ARBA00022723"/>
    </source>
</evidence>
<evidence type="ECO:0000313" key="7">
    <source>
        <dbReference type="EMBL" id="MDA5193161.1"/>
    </source>
</evidence>
<dbReference type="InterPro" id="IPR032466">
    <property type="entry name" value="Metal_Hydrolase"/>
</dbReference>
<dbReference type="PANTHER" id="PTHR43668:SF4">
    <property type="entry name" value="ALLANTOINASE"/>
    <property type="match status" value="1"/>
</dbReference>
<comment type="similarity">
    <text evidence="3">Belongs to the metallo-dependent hydrolases superfamily. DHOase family. Class I DHOase subfamily.</text>
</comment>
<sequence length="446" mass="48363">MSQSFDLLIRSGTVVNHAGTAVADIGVTGGRIAAIGDLAQASAGEVIDARGLHILPGVIDTQVHFREPGLEHKEDLATGAAGAVMGGVTAVFEMPNTKPATTTAEAILDKLARAKNRMWCDHAFYVGATAGNVAELAEIERLPGCAGVKVFMGSSTGDLLVWDDATLLQVLKSGRRRVAIHAEDEERLKERKHIADGGNVADHPNWRDVETAFRATSRVLKLAREAERLVHVLHVTTGEEMTLLGQNKDIASVETTPQHLTLAAPDCYLKLGSYAQMNPPIREAHHRDALWRAIANGIVDVIGSDHAPHTREEKAQAYPASPSGMTGVQTLLPLLLDHVNAGRLTLERLVDLTSAGAQRLFGLRDKGRLAVGWHADFSIVDLKKRWTITHDWIESRSGWTPFDGVEITGKPVGTIIRGRRVMWQDELIGTAHGAPIRFETVQDLSK</sequence>
<dbReference type="RefSeq" id="WP_274942855.1">
    <property type="nucleotide sequence ID" value="NZ_JANWOI010000001.1"/>
</dbReference>
<dbReference type="SUPFAM" id="SSF51338">
    <property type="entry name" value="Composite domain of metallo-dependent hydrolases"/>
    <property type="match status" value="1"/>
</dbReference>
<evidence type="ECO:0000256" key="2">
    <source>
        <dbReference type="ARBA" id="ARBA00002368"/>
    </source>
</evidence>
<dbReference type="EMBL" id="JANWOI010000001">
    <property type="protein sequence ID" value="MDA5193161.1"/>
    <property type="molecule type" value="Genomic_DNA"/>
</dbReference>
<dbReference type="GO" id="GO:0005737">
    <property type="term" value="C:cytoplasm"/>
    <property type="evidence" value="ECO:0007669"/>
    <property type="project" value="TreeGrafter"/>
</dbReference>
<keyword evidence="4" id="KW-0479">Metal-binding</keyword>
<dbReference type="GO" id="GO:0006145">
    <property type="term" value="P:purine nucleobase catabolic process"/>
    <property type="evidence" value="ECO:0007669"/>
    <property type="project" value="TreeGrafter"/>
</dbReference>
<dbReference type="PROSITE" id="PS00483">
    <property type="entry name" value="DIHYDROOROTASE_2"/>
    <property type="match status" value="1"/>
</dbReference>
<dbReference type="Proteomes" id="UP001141619">
    <property type="component" value="Unassembled WGS sequence"/>
</dbReference>
<protein>
    <submittedName>
        <fullName evidence="7">Dihydroorotase</fullName>
        <ecNumber evidence="7">3.5.2.3</ecNumber>
    </submittedName>
</protein>
<accession>A0A9X3TWD0</accession>
<comment type="function">
    <text evidence="2">Catalyzes the reversible cyclization of carbamoyl aspartate to dihydroorotate.</text>
</comment>
<dbReference type="GO" id="GO:0004151">
    <property type="term" value="F:dihydroorotase activity"/>
    <property type="evidence" value="ECO:0007669"/>
    <property type="project" value="UniProtKB-EC"/>
</dbReference>
<reference evidence="7" key="2">
    <citation type="journal article" date="2023" name="Syst. Appl. Microbiol.">
        <title>Govania unica gen. nov., sp. nov., a rare biosphere bacterium that represents a novel family in the class Alphaproteobacteria.</title>
        <authorList>
            <person name="Vandamme P."/>
            <person name="Peeters C."/>
            <person name="Hettiarachchi A."/>
            <person name="Cnockaert M."/>
            <person name="Carlier A."/>
        </authorList>
    </citation>
    <scope>NUCLEOTIDE SEQUENCE</scope>
    <source>
        <strain evidence="7">LMG 31809</strain>
    </source>
</reference>
<reference evidence="7" key="1">
    <citation type="submission" date="2022-08" db="EMBL/GenBank/DDBJ databases">
        <authorList>
            <person name="Vandamme P."/>
            <person name="Hettiarachchi A."/>
            <person name="Peeters C."/>
            <person name="Cnockaert M."/>
            <person name="Carlier A."/>
        </authorList>
    </citation>
    <scope>NUCLEOTIDE SEQUENCE</scope>
    <source>
        <strain evidence="7">LMG 31809</strain>
    </source>
</reference>
<dbReference type="GO" id="GO:0046872">
    <property type="term" value="F:metal ion binding"/>
    <property type="evidence" value="ECO:0007669"/>
    <property type="project" value="UniProtKB-KW"/>
</dbReference>
<dbReference type="Pfam" id="PF01979">
    <property type="entry name" value="Amidohydro_1"/>
    <property type="match status" value="1"/>
</dbReference>
<dbReference type="PANTHER" id="PTHR43668">
    <property type="entry name" value="ALLANTOINASE"/>
    <property type="match status" value="1"/>
</dbReference>
<evidence type="ECO:0000259" key="6">
    <source>
        <dbReference type="Pfam" id="PF01979"/>
    </source>
</evidence>
<dbReference type="InterPro" id="IPR050138">
    <property type="entry name" value="DHOase/Allantoinase_Hydrolase"/>
</dbReference>
<dbReference type="InterPro" id="IPR011059">
    <property type="entry name" value="Metal-dep_hydrolase_composite"/>
</dbReference>
<organism evidence="7 8">
    <name type="scientific">Govanella unica</name>
    <dbReference type="NCBI Taxonomy" id="2975056"/>
    <lineage>
        <taxon>Bacteria</taxon>
        <taxon>Pseudomonadati</taxon>
        <taxon>Pseudomonadota</taxon>
        <taxon>Alphaproteobacteria</taxon>
        <taxon>Emcibacterales</taxon>
        <taxon>Govanellaceae</taxon>
        <taxon>Govanella</taxon>
    </lineage>
</organism>
<evidence type="ECO:0000256" key="5">
    <source>
        <dbReference type="ARBA" id="ARBA00022801"/>
    </source>
</evidence>
<evidence type="ECO:0000256" key="1">
    <source>
        <dbReference type="ARBA" id="ARBA00001947"/>
    </source>
</evidence>
<name>A0A9X3TWD0_9PROT</name>
<evidence type="ECO:0000256" key="3">
    <source>
        <dbReference type="ARBA" id="ARBA00010286"/>
    </source>
</evidence>
<dbReference type="InterPro" id="IPR002195">
    <property type="entry name" value="Dihydroorotase_CS"/>
</dbReference>
<keyword evidence="5 7" id="KW-0378">Hydrolase</keyword>
<dbReference type="GO" id="GO:0004038">
    <property type="term" value="F:allantoinase activity"/>
    <property type="evidence" value="ECO:0007669"/>
    <property type="project" value="TreeGrafter"/>
</dbReference>
<dbReference type="NCBIfam" id="TIGR00857">
    <property type="entry name" value="pyrC_multi"/>
    <property type="match status" value="1"/>
</dbReference>
<gene>
    <name evidence="7" type="ORF">NYP16_04220</name>
</gene>
<dbReference type="CDD" id="cd01318">
    <property type="entry name" value="DHOase_IIb"/>
    <property type="match status" value="1"/>
</dbReference>
<feature type="domain" description="Amidohydrolase-related" evidence="6">
    <location>
        <begin position="54"/>
        <end position="421"/>
    </location>
</feature>
<keyword evidence="8" id="KW-1185">Reference proteome</keyword>
<dbReference type="EC" id="3.5.2.3" evidence="7"/>
<dbReference type="Gene3D" id="2.30.40.10">
    <property type="entry name" value="Urease, subunit C, domain 1"/>
    <property type="match status" value="1"/>
</dbReference>
<comment type="caution">
    <text evidence="7">The sequence shown here is derived from an EMBL/GenBank/DDBJ whole genome shotgun (WGS) entry which is preliminary data.</text>
</comment>
<dbReference type="SUPFAM" id="SSF51556">
    <property type="entry name" value="Metallo-dependent hydrolases"/>
    <property type="match status" value="1"/>
</dbReference>